<dbReference type="EMBL" id="GIBP01003501">
    <property type="protein sequence ID" value="NDV32470.1"/>
    <property type="molecule type" value="Transcribed_RNA"/>
</dbReference>
<dbReference type="CDD" id="cd15457">
    <property type="entry name" value="NADAR"/>
    <property type="match status" value="1"/>
</dbReference>
<feature type="compositionally biased region" description="Acidic residues" evidence="1">
    <location>
        <begin position="200"/>
        <end position="213"/>
    </location>
</feature>
<accession>A0A6B2L6D7</accession>
<dbReference type="AlphaFoldDB" id="A0A6B2L6D7"/>
<dbReference type="InterPro" id="IPR012816">
    <property type="entry name" value="NADAR"/>
</dbReference>
<name>A0A6B2L6D7_9EUKA</name>
<evidence type="ECO:0000313" key="3">
    <source>
        <dbReference type="EMBL" id="NDV32470.1"/>
    </source>
</evidence>
<reference evidence="3" key="1">
    <citation type="journal article" date="2020" name="J. Eukaryot. Microbiol.">
        <title>De novo Sequencing, Assembly and Annotation of the Transcriptome for the Free-Living Testate Amoeba Arcella intermedia.</title>
        <authorList>
            <person name="Ribeiro G.M."/>
            <person name="Porfirio-Sousa A.L."/>
            <person name="Maurer-Alcala X.X."/>
            <person name="Katz L.A."/>
            <person name="Lahr D.J.G."/>
        </authorList>
    </citation>
    <scope>NUCLEOTIDE SEQUENCE</scope>
</reference>
<feature type="compositionally biased region" description="Basic residues" evidence="1">
    <location>
        <begin position="129"/>
        <end position="143"/>
    </location>
</feature>
<feature type="region of interest" description="Disordered" evidence="1">
    <location>
        <begin position="85"/>
        <end position="143"/>
    </location>
</feature>
<organism evidence="3">
    <name type="scientific">Arcella intermedia</name>
    <dbReference type="NCBI Taxonomy" id="1963864"/>
    <lineage>
        <taxon>Eukaryota</taxon>
        <taxon>Amoebozoa</taxon>
        <taxon>Tubulinea</taxon>
        <taxon>Elardia</taxon>
        <taxon>Arcellinida</taxon>
        <taxon>Sphaerothecina</taxon>
        <taxon>Arcellidae</taxon>
        <taxon>Arcella</taxon>
    </lineage>
</organism>
<proteinExistence type="predicted"/>
<dbReference type="InterPro" id="IPR037238">
    <property type="entry name" value="YbiA-like_sf"/>
</dbReference>
<sequence length="310" mass="34986">MYEALQAKFTQNLHLRNLLLSTGSDILCERSKKDSYWGDGGNGTGLNRLGELLMKVRSELKAHPAKEHDPTSETNVLHDLPAHPEQHEHDEQFPSDFSESDDGLDPNTNQPLEHEDLTTDNGTVETATKSKRKGNAKGRMRKNIWKDQTGGSLFEKDNLVRGQANLVGPGIAVPMNVLPSEAKFVIHQNQFRKKYRNEQEESSEEEEEDGETEPSEKPHKVTLGDYFQNSSAKTEERKPEYLTSPQACLDLAVQNLSLLQSLPPTDPTHTEIKNNLQELKQSMIQFVDQTQDDQLLIQLLAQIEAINEIH</sequence>
<dbReference type="SUPFAM" id="SSF143990">
    <property type="entry name" value="YbiA-like"/>
    <property type="match status" value="1"/>
</dbReference>
<feature type="domain" description="NADAR" evidence="2">
    <location>
        <begin position="1"/>
        <end position="61"/>
    </location>
</feature>
<dbReference type="Pfam" id="PF08719">
    <property type="entry name" value="NADAR"/>
    <property type="match status" value="1"/>
</dbReference>
<feature type="region of interest" description="Disordered" evidence="1">
    <location>
        <begin position="195"/>
        <end position="224"/>
    </location>
</feature>
<evidence type="ECO:0000259" key="2">
    <source>
        <dbReference type="Pfam" id="PF08719"/>
    </source>
</evidence>
<protein>
    <recommendedName>
        <fullName evidence="2">NADAR domain-containing protein</fullName>
    </recommendedName>
</protein>
<evidence type="ECO:0000256" key="1">
    <source>
        <dbReference type="SAM" id="MobiDB-lite"/>
    </source>
</evidence>
<dbReference type="Gene3D" id="1.10.357.40">
    <property type="entry name" value="YbiA-like"/>
    <property type="match status" value="1"/>
</dbReference>